<comment type="caution">
    <text evidence="7">The sequence shown here is derived from an EMBL/GenBank/DDBJ whole genome shotgun (WGS) entry which is preliminary data.</text>
</comment>
<feature type="transmembrane region" description="Helical" evidence="6">
    <location>
        <begin position="142"/>
        <end position="160"/>
    </location>
</feature>
<evidence type="ECO:0000313" key="8">
    <source>
        <dbReference type="Proteomes" id="UP000245133"/>
    </source>
</evidence>
<evidence type="ECO:0000256" key="1">
    <source>
        <dbReference type="ARBA" id="ARBA00004141"/>
    </source>
</evidence>
<feature type="transmembrane region" description="Helical" evidence="6">
    <location>
        <begin position="114"/>
        <end position="133"/>
    </location>
</feature>
<comment type="similarity">
    <text evidence="2">Belongs to the CcmB/CycW/HelB family.</text>
</comment>
<dbReference type="GO" id="GO:0016020">
    <property type="term" value="C:membrane"/>
    <property type="evidence" value="ECO:0007669"/>
    <property type="project" value="UniProtKB-SubCell"/>
</dbReference>
<feature type="transmembrane region" description="Helical" evidence="6">
    <location>
        <begin position="75"/>
        <end position="102"/>
    </location>
</feature>
<evidence type="ECO:0000256" key="3">
    <source>
        <dbReference type="ARBA" id="ARBA00022692"/>
    </source>
</evidence>
<feature type="transmembrane region" description="Helical" evidence="6">
    <location>
        <begin position="36"/>
        <end position="54"/>
    </location>
</feature>
<evidence type="ECO:0000256" key="5">
    <source>
        <dbReference type="ARBA" id="ARBA00023136"/>
    </source>
</evidence>
<comment type="subcellular location">
    <subcellularLocation>
        <location evidence="1">Membrane</location>
        <topology evidence="1">Multi-pass membrane protein</topology>
    </subcellularLocation>
</comment>
<dbReference type="AlphaFoldDB" id="A0A2P2DWH8"/>
<evidence type="ECO:0000256" key="6">
    <source>
        <dbReference type="SAM" id="Phobius"/>
    </source>
</evidence>
<gene>
    <name evidence="7" type="ORF">LPTSP4_04240</name>
</gene>
<name>A0A2P2DWH8_9LEPT</name>
<evidence type="ECO:0000256" key="2">
    <source>
        <dbReference type="ARBA" id="ARBA00010544"/>
    </source>
</evidence>
<dbReference type="OrthoDB" id="328767at2"/>
<dbReference type="EMBL" id="BFBB01000002">
    <property type="protein sequence ID" value="GBF48920.1"/>
    <property type="molecule type" value="Genomic_DNA"/>
</dbReference>
<keyword evidence="3 6" id="KW-0812">Transmembrane</keyword>
<protein>
    <submittedName>
        <fullName evidence="7">CcmB protein</fullName>
    </submittedName>
</protein>
<dbReference type="Proteomes" id="UP000245133">
    <property type="component" value="Unassembled WGS sequence"/>
</dbReference>
<accession>A0A2P2DWH8</accession>
<evidence type="ECO:0000313" key="7">
    <source>
        <dbReference type="EMBL" id="GBF48920.1"/>
    </source>
</evidence>
<dbReference type="InterPro" id="IPR003544">
    <property type="entry name" value="Cyt_c_biogenesis_CcmB"/>
</dbReference>
<dbReference type="GO" id="GO:0017004">
    <property type="term" value="P:cytochrome complex assembly"/>
    <property type="evidence" value="ECO:0007669"/>
    <property type="project" value="InterPro"/>
</dbReference>
<proteinExistence type="inferred from homology"/>
<feature type="transmembrane region" description="Helical" evidence="6">
    <location>
        <begin position="172"/>
        <end position="195"/>
    </location>
</feature>
<evidence type="ECO:0000256" key="4">
    <source>
        <dbReference type="ARBA" id="ARBA00022989"/>
    </source>
</evidence>
<organism evidence="7 8">
    <name type="scientific">Leptospira ryugenii</name>
    <dbReference type="NCBI Taxonomy" id="1917863"/>
    <lineage>
        <taxon>Bacteria</taxon>
        <taxon>Pseudomonadati</taxon>
        <taxon>Spirochaetota</taxon>
        <taxon>Spirochaetia</taxon>
        <taxon>Leptospirales</taxon>
        <taxon>Leptospiraceae</taxon>
        <taxon>Leptospira</taxon>
    </lineage>
</organism>
<keyword evidence="4 6" id="KW-1133">Transmembrane helix</keyword>
<dbReference type="GO" id="GO:0015232">
    <property type="term" value="F:heme transmembrane transporter activity"/>
    <property type="evidence" value="ECO:0007669"/>
    <property type="project" value="InterPro"/>
</dbReference>
<keyword evidence="8" id="KW-1185">Reference proteome</keyword>
<dbReference type="Pfam" id="PF03379">
    <property type="entry name" value="CcmB"/>
    <property type="match status" value="1"/>
</dbReference>
<keyword evidence="5 6" id="KW-0472">Membrane</keyword>
<sequence>MGGFFSQISLSLCLLFIFYSSIEVNESLQERSVRGIKWAILVILNFVLIGQSLWEEREEGGWYASLGRKPLAILYFAKCLVIWLSTVIINGMVSLLLCLFFQKANVDRFLSEWMFANLGSLSLVFLGVTLGLLSEASRMKEIILPLLQLPFSIPLFLFGMEAETRFYQEVEFYLPSVGILLFFAIFYGSLGVLFLEVLQKDS</sequence>
<reference evidence="7 8" key="1">
    <citation type="submission" date="2018-02" db="EMBL/GenBank/DDBJ databases">
        <title>Novel Leptospira species isolated from soil and water in Japan.</title>
        <authorList>
            <person name="Nakao R."/>
            <person name="Masuzawa T."/>
        </authorList>
    </citation>
    <scope>NUCLEOTIDE SEQUENCE [LARGE SCALE GENOMIC DNA]</scope>
    <source>
        <strain evidence="7 8">YH101</strain>
    </source>
</reference>